<evidence type="ECO:0000313" key="3">
    <source>
        <dbReference type="Proteomes" id="UP001155587"/>
    </source>
</evidence>
<dbReference type="RefSeq" id="WP_265673750.1">
    <property type="nucleotide sequence ID" value="NZ_JAKRRY010000003.1"/>
</dbReference>
<proteinExistence type="predicted"/>
<evidence type="ECO:0000259" key="1">
    <source>
        <dbReference type="Pfam" id="PF06568"/>
    </source>
</evidence>
<keyword evidence="3" id="KW-1185">Reference proteome</keyword>
<accession>A0A9X3HVH4</accession>
<dbReference type="AlphaFoldDB" id="A0A9X3HVH4"/>
<dbReference type="Pfam" id="PF06568">
    <property type="entry name" value="YjiS-like"/>
    <property type="match status" value="1"/>
</dbReference>
<dbReference type="InterPro" id="IPR009506">
    <property type="entry name" value="YjiS-like"/>
</dbReference>
<protein>
    <submittedName>
        <fullName evidence="2">DUF1127 domain-containing protein</fullName>
    </submittedName>
</protein>
<gene>
    <name evidence="2" type="ORF">MD535_04585</name>
</gene>
<feature type="domain" description="YjiS-like" evidence="1">
    <location>
        <begin position="30"/>
        <end position="62"/>
    </location>
</feature>
<comment type="caution">
    <text evidence="2">The sequence shown here is derived from an EMBL/GenBank/DDBJ whole genome shotgun (WGS) entry which is preliminary data.</text>
</comment>
<reference evidence="2" key="1">
    <citation type="submission" date="2022-02" db="EMBL/GenBank/DDBJ databases">
        <title>Vibrio sp. nov, a new bacterium isolated from seawater.</title>
        <authorList>
            <person name="Yuan Y."/>
        </authorList>
    </citation>
    <scope>NUCLEOTIDE SEQUENCE</scope>
    <source>
        <strain evidence="2">ZSDZ65</strain>
    </source>
</reference>
<dbReference type="Proteomes" id="UP001155587">
    <property type="component" value="Unassembled WGS sequence"/>
</dbReference>
<dbReference type="EMBL" id="JAKRRY010000003">
    <property type="protein sequence ID" value="MCW8345306.1"/>
    <property type="molecule type" value="Genomic_DNA"/>
</dbReference>
<name>A0A9X3HVH4_9VIBR</name>
<evidence type="ECO:0000313" key="2">
    <source>
        <dbReference type="EMBL" id="MCW8345306.1"/>
    </source>
</evidence>
<sequence>MKNLNALEGIQIDDGMHSQLAMLSKKFLLILTVWHRNYVTRRSLHGMSDHMLRDIGLTQNEAEVESRRLFWQ</sequence>
<organism evidence="2 3">
    <name type="scientific">Vibrio qingdaonensis</name>
    <dbReference type="NCBI Taxonomy" id="2829491"/>
    <lineage>
        <taxon>Bacteria</taxon>
        <taxon>Pseudomonadati</taxon>
        <taxon>Pseudomonadota</taxon>
        <taxon>Gammaproteobacteria</taxon>
        <taxon>Vibrionales</taxon>
        <taxon>Vibrionaceae</taxon>
        <taxon>Vibrio</taxon>
    </lineage>
</organism>